<dbReference type="PANTHER" id="PTHR22996">
    <property type="entry name" value="MAHOGUNIN"/>
    <property type="match status" value="1"/>
</dbReference>
<dbReference type="GO" id="GO:0008270">
    <property type="term" value="F:zinc ion binding"/>
    <property type="evidence" value="ECO:0007669"/>
    <property type="project" value="UniProtKB-KW"/>
</dbReference>
<feature type="compositionally biased region" description="Pro residues" evidence="8">
    <location>
        <begin position="26"/>
        <end position="56"/>
    </location>
</feature>
<dbReference type="InterPro" id="IPR042103">
    <property type="entry name" value="SerRS_1_N_sf"/>
</dbReference>
<evidence type="ECO:0000256" key="1">
    <source>
        <dbReference type="ARBA" id="ARBA00000900"/>
    </source>
</evidence>
<dbReference type="EC" id="2.3.2.27" evidence="2"/>
<dbReference type="Proteomes" id="UP001210211">
    <property type="component" value="Unassembled WGS sequence"/>
</dbReference>
<evidence type="ECO:0000313" key="10">
    <source>
        <dbReference type="EMBL" id="KAJ3688062.1"/>
    </source>
</evidence>
<feature type="domain" description="MGRN1/RNF157-like N-terminal" evidence="9">
    <location>
        <begin position="139"/>
        <end position="295"/>
    </location>
</feature>
<dbReference type="InterPro" id="IPR058981">
    <property type="entry name" value="MGRN1/RNF157-like_N"/>
</dbReference>
<dbReference type="PANTHER" id="PTHR22996:SF4">
    <property type="entry name" value="E3 UBIQUITIN-PROTEIN LIGASE LUL4-RELATED"/>
    <property type="match status" value="1"/>
</dbReference>
<feature type="region of interest" description="Disordered" evidence="8">
    <location>
        <begin position="18"/>
        <end position="64"/>
    </location>
</feature>
<keyword evidence="6" id="KW-0833">Ubl conjugation pathway</keyword>
<evidence type="ECO:0000256" key="6">
    <source>
        <dbReference type="ARBA" id="ARBA00022786"/>
    </source>
</evidence>
<evidence type="ECO:0000256" key="5">
    <source>
        <dbReference type="ARBA" id="ARBA00022771"/>
    </source>
</evidence>
<evidence type="ECO:0000313" key="11">
    <source>
        <dbReference type="Proteomes" id="UP001210211"/>
    </source>
</evidence>
<proteinExistence type="predicted"/>
<reference evidence="10 11" key="1">
    <citation type="journal article" date="2022" name="Cell">
        <title>Repeat-based holocentromeres influence genome architecture and karyotype evolution.</title>
        <authorList>
            <person name="Hofstatter P.G."/>
            <person name="Thangavel G."/>
            <person name="Lux T."/>
            <person name="Neumann P."/>
            <person name="Vondrak T."/>
            <person name="Novak P."/>
            <person name="Zhang M."/>
            <person name="Costa L."/>
            <person name="Castellani M."/>
            <person name="Scott A."/>
            <person name="Toegelov H."/>
            <person name="Fuchs J."/>
            <person name="Mata-Sucre Y."/>
            <person name="Dias Y."/>
            <person name="Vanzela A.L.L."/>
            <person name="Huettel B."/>
            <person name="Almeida C.C.S."/>
            <person name="Simkova H."/>
            <person name="Souza G."/>
            <person name="Pedrosa-Harand A."/>
            <person name="Macas J."/>
            <person name="Mayer K.F.X."/>
            <person name="Houben A."/>
            <person name="Marques A."/>
        </authorList>
    </citation>
    <scope>NUCLEOTIDE SEQUENCE [LARGE SCALE GENOMIC DNA]</scope>
    <source>
        <strain evidence="10">RhyTen1mFocal</strain>
    </source>
</reference>
<sequence length="372" mass="41506">MAEKEYSCVKDTNFHRFLTDYYHQTQPPPPPPPPPTTLTPPPTRPHQPLPPPPPQPQIASTSYPPLPQPYYNASYYQQYPNPNPPRYNCGQYSGQPSYNPYYAPPPSYWAPLAPPPVVPPVAPPPFVERESTKKVKNDVNLHKKTIKLVPDEQNPDQYLVSFLFDASVDGSVTIYYFAKEGPNCTFSPAIPGIGTSTSVPFQKGAAQKFIQPPGSGIDLGFFPLDELSKPLEDSVFPLVIYADATPKATTQAEQLQRASTHAQITLAVIERSNEGVFVVKVVKQILWIDEIKYELKEIFGIVSSPEPAVKNIEDDDLGKDCVICLSESRNTAVLPCRHMSGEGFDPEIVRESQRRRFTSVEIVDEIINLDKE</sequence>
<dbReference type="Gene3D" id="1.10.287.40">
    <property type="entry name" value="Serine-tRNA synthetase, tRNA binding domain"/>
    <property type="match status" value="1"/>
</dbReference>
<keyword evidence="3" id="KW-0808">Transferase</keyword>
<evidence type="ECO:0000256" key="8">
    <source>
        <dbReference type="SAM" id="MobiDB-lite"/>
    </source>
</evidence>
<organism evidence="10 11">
    <name type="scientific">Rhynchospora tenuis</name>
    <dbReference type="NCBI Taxonomy" id="198213"/>
    <lineage>
        <taxon>Eukaryota</taxon>
        <taxon>Viridiplantae</taxon>
        <taxon>Streptophyta</taxon>
        <taxon>Embryophyta</taxon>
        <taxon>Tracheophyta</taxon>
        <taxon>Spermatophyta</taxon>
        <taxon>Magnoliopsida</taxon>
        <taxon>Liliopsida</taxon>
        <taxon>Poales</taxon>
        <taxon>Cyperaceae</taxon>
        <taxon>Cyperoideae</taxon>
        <taxon>Rhynchosporeae</taxon>
        <taxon>Rhynchospora</taxon>
    </lineage>
</organism>
<keyword evidence="5" id="KW-0863">Zinc-finger</keyword>
<evidence type="ECO:0000259" key="9">
    <source>
        <dbReference type="Pfam" id="PF26192"/>
    </source>
</evidence>
<evidence type="ECO:0000256" key="2">
    <source>
        <dbReference type="ARBA" id="ARBA00012483"/>
    </source>
</evidence>
<accession>A0AAD5Z6Y8</accession>
<evidence type="ECO:0000256" key="3">
    <source>
        <dbReference type="ARBA" id="ARBA00022679"/>
    </source>
</evidence>
<comment type="catalytic activity">
    <reaction evidence="1">
        <text>S-ubiquitinyl-[E2 ubiquitin-conjugating enzyme]-L-cysteine + [acceptor protein]-L-lysine = [E2 ubiquitin-conjugating enzyme]-L-cysteine + N(6)-ubiquitinyl-[acceptor protein]-L-lysine.</text>
        <dbReference type="EC" id="2.3.2.27"/>
    </reaction>
</comment>
<evidence type="ECO:0000256" key="4">
    <source>
        <dbReference type="ARBA" id="ARBA00022723"/>
    </source>
</evidence>
<dbReference type="InterPro" id="IPR045194">
    <property type="entry name" value="MGRN1/RNF157-like"/>
</dbReference>
<keyword evidence="11" id="KW-1185">Reference proteome</keyword>
<name>A0AAD5Z6Y8_9POAL</name>
<dbReference type="GO" id="GO:0061630">
    <property type="term" value="F:ubiquitin protein ligase activity"/>
    <property type="evidence" value="ECO:0007669"/>
    <property type="project" value="UniProtKB-EC"/>
</dbReference>
<gene>
    <name evidence="10" type="ORF">LUZ61_017226</name>
</gene>
<keyword evidence="7" id="KW-0862">Zinc</keyword>
<comment type="caution">
    <text evidence="10">The sequence shown here is derived from an EMBL/GenBank/DDBJ whole genome shotgun (WGS) entry which is preliminary data.</text>
</comment>
<dbReference type="Pfam" id="PF26192">
    <property type="entry name" value="RNF157-like_N"/>
    <property type="match status" value="1"/>
</dbReference>
<protein>
    <recommendedName>
        <fullName evidence="2">RING-type E3 ubiquitin transferase</fullName>
        <ecNumber evidence="2">2.3.2.27</ecNumber>
    </recommendedName>
</protein>
<dbReference type="AlphaFoldDB" id="A0AAD5Z6Y8"/>
<evidence type="ECO:0000256" key="7">
    <source>
        <dbReference type="ARBA" id="ARBA00022833"/>
    </source>
</evidence>
<dbReference type="EMBL" id="JAMRDG010000002">
    <property type="protein sequence ID" value="KAJ3688062.1"/>
    <property type="molecule type" value="Genomic_DNA"/>
</dbReference>
<dbReference type="GO" id="GO:0016567">
    <property type="term" value="P:protein ubiquitination"/>
    <property type="evidence" value="ECO:0007669"/>
    <property type="project" value="TreeGrafter"/>
</dbReference>
<keyword evidence="4" id="KW-0479">Metal-binding</keyword>